<proteinExistence type="predicted"/>
<evidence type="ECO:0000313" key="1">
    <source>
        <dbReference type="EMBL" id="CAG8820474.1"/>
    </source>
</evidence>
<reference evidence="1" key="1">
    <citation type="submission" date="2021-06" db="EMBL/GenBank/DDBJ databases">
        <authorList>
            <person name="Kallberg Y."/>
            <person name="Tangrot J."/>
            <person name="Rosling A."/>
        </authorList>
    </citation>
    <scope>NUCLEOTIDE SEQUENCE</scope>
    <source>
        <strain evidence="1">MA461A</strain>
    </source>
</reference>
<evidence type="ECO:0000313" key="2">
    <source>
        <dbReference type="Proteomes" id="UP000789920"/>
    </source>
</evidence>
<dbReference type="EMBL" id="CAJVQC010083696">
    <property type="protein sequence ID" value="CAG8820474.1"/>
    <property type="molecule type" value="Genomic_DNA"/>
</dbReference>
<gene>
    <name evidence="1" type="ORF">RPERSI_LOCUS25364</name>
</gene>
<name>A0ACA9S093_9GLOM</name>
<protein>
    <submittedName>
        <fullName evidence="1">26775_t:CDS:1</fullName>
    </submittedName>
</protein>
<sequence length="79" mass="9283">HHRRILDNVINNPNLCYENIAHFKKLLDTLHYKDPVVVMTNCTKIKARLQYFSSLDCIVGLTLNQNYCKIKTYDNISNK</sequence>
<keyword evidence="2" id="KW-1185">Reference proteome</keyword>
<feature type="non-terminal residue" evidence="1">
    <location>
        <position position="1"/>
    </location>
</feature>
<dbReference type="Proteomes" id="UP000789920">
    <property type="component" value="Unassembled WGS sequence"/>
</dbReference>
<comment type="caution">
    <text evidence="1">The sequence shown here is derived from an EMBL/GenBank/DDBJ whole genome shotgun (WGS) entry which is preliminary data.</text>
</comment>
<feature type="non-terminal residue" evidence="1">
    <location>
        <position position="79"/>
    </location>
</feature>
<accession>A0ACA9S093</accession>
<organism evidence="1 2">
    <name type="scientific">Racocetra persica</name>
    <dbReference type="NCBI Taxonomy" id="160502"/>
    <lineage>
        <taxon>Eukaryota</taxon>
        <taxon>Fungi</taxon>
        <taxon>Fungi incertae sedis</taxon>
        <taxon>Mucoromycota</taxon>
        <taxon>Glomeromycotina</taxon>
        <taxon>Glomeromycetes</taxon>
        <taxon>Diversisporales</taxon>
        <taxon>Gigasporaceae</taxon>
        <taxon>Racocetra</taxon>
    </lineage>
</organism>